<evidence type="ECO:0000313" key="6">
    <source>
        <dbReference type="Proteomes" id="UP001597365"/>
    </source>
</evidence>
<feature type="DNA-binding region" description="H-T-H motif" evidence="2">
    <location>
        <begin position="59"/>
        <end position="78"/>
    </location>
</feature>
<keyword evidence="6" id="KW-1185">Reference proteome</keyword>
<name>A0ABW4PJL0_9ACTN</name>
<evidence type="ECO:0000256" key="2">
    <source>
        <dbReference type="PROSITE-ProRule" id="PRU00335"/>
    </source>
</evidence>
<feature type="domain" description="HTH tetR-type" evidence="4">
    <location>
        <begin position="36"/>
        <end position="96"/>
    </location>
</feature>
<evidence type="ECO:0000313" key="5">
    <source>
        <dbReference type="EMBL" id="MFD1830936.1"/>
    </source>
</evidence>
<feature type="region of interest" description="Disordered" evidence="3">
    <location>
        <begin position="251"/>
        <end position="295"/>
    </location>
</feature>
<dbReference type="EMBL" id="JBHUFU010000008">
    <property type="protein sequence ID" value="MFD1830936.1"/>
    <property type="molecule type" value="Genomic_DNA"/>
</dbReference>
<sequence length="295" mass="32191">MEAAPKPVREDAGASPPEAGRPGRAARSAKQQPRSEQTRTLILETALRLFRERGYDRTTMRAIAQEAGVSVGSAYYYYDSKEHLVQGFYDRITEQHQAAAARVLDGEGDLAARIRAVLLAWLDVAEPYHEFAAQFFKNAADPDSPLSPFSAESEGPRSAATDIHRRVLAGADTRYDPELGEYLPHLLWLQQMGLVLFWVHDRSEGSARSRRLAERVAPITARAISLTRFRLLRPLVRETCDLLGELMPTAAGAAARGPRRGTGRDTGRTAGEEAGAHGGRRPARGTAAGEPPGRG</sequence>
<dbReference type="RefSeq" id="WP_380900370.1">
    <property type="nucleotide sequence ID" value="NZ_JBHUFU010000008.1"/>
</dbReference>
<evidence type="ECO:0000259" key="4">
    <source>
        <dbReference type="PROSITE" id="PS50977"/>
    </source>
</evidence>
<reference evidence="6" key="1">
    <citation type="journal article" date="2019" name="Int. J. Syst. Evol. Microbiol.">
        <title>The Global Catalogue of Microorganisms (GCM) 10K type strain sequencing project: providing services to taxonomists for standard genome sequencing and annotation.</title>
        <authorList>
            <consortium name="The Broad Institute Genomics Platform"/>
            <consortium name="The Broad Institute Genome Sequencing Center for Infectious Disease"/>
            <person name="Wu L."/>
            <person name="Ma J."/>
        </authorList>
    </citation>
    <scope>NUCLEOTIDE SEQUENCE [LARGE SCALE GENOMIC DNA]</scope>
    <source>
        <strain evidence="6">CGMCC 4.7455</strain>
    </source>
</reference>
<evidence type="ECO:0000256" key="3">
    <source>
        <dbReference type="SAM" id="MobiDB-lite"/>
    </source>
</evidence>
<dbReference type="Gene3D" id="1.10.357.10">
    <property type="entry name" value="Tetracycline Repressor, domain 2"/>
    <property type="match status" value="1"/>
</dbReference>
<dbReference type="Proteomes" id="UP001597365">
    <property type="component" value="Unassembled WGS sequence"/>
</dbReference>
<protein>
    <submittedName>
        <fullName evidence="5">TetR/AcrR family transcriptional regulator</fullName>
    </submittedName>
</protein>
<organism evidence="5 6">
    <name type="scientific">Streptomyces desertarenae</name>
    <dbReference type="NCBI Taxonomy" id="2666184"/>
    <lineage>
        <taxon>Bacteria</taxon>
        <taxon>Bacillati</taxon>
        <taxon>Actinomycetota</taxon>
        <taxon>Actinomycetes</taxon>
        <taxon>Kitasatosporales</taxon>
        <taxon>Streptomycetaceae</taxon>
        <taxon>Streptomyces</taxon>
    </lineage>
</organism>
<dbReference type="PANTHER" id="PTHR30055:SF146">
    <property type="entry name" value="HTH-TYPE TRANSCRIPTIONAL DUAL REGULATOR CECR"/>
    <property type="match status" value="1"/>
</dbReference>
<dbReference type="InterPro" id="IPR001647">
    <property type="entry name" value="HTH_TetR"/>
</dbReference>
<feature type="region of interest" description="Disordered" evidence="3">
    <location>
        <begin position="1"/>
        <end position="38"/>
    </location>
</feature>
<dbReference type="PROSITE" id="PS50977">
    <property type="entry name" value="HTH_TETR_2"/>
    <property type="match status" value="1"/>
</dbReference>
<accession>A0ABW4PJL0</accession>
<feature type="compositionally biased region" description="Basic and acidic residues" evidence="3">
    <location>
        <begin position="262"/>
        <end position="275"/>
    </location>
</feature>
<dbReference type="InterPro" id="IPR036271">
    <property type="entry name" value="Tet_transcr_reg_TetR-rel_C_sf"/>
</dbReference>
<dbReference type="Pfam" id="PF00440">
    <property type="entry name" value="TetR_N"/>
    <property type="match status" value="1"/>
</dbReference>
<evidence type="ECO:0000256" key="1">
    <source>
        <dbReference type="ARBA" id="ARBA00023125"/>
    </source>
</evidence>
<dbReference type="InterPro" id="IPR041673">
    <property type="entry name" value="TetR_C_23"/>
</dbReference>
<comment type="caution">
    <text evidence="5">The sequence shown here is derived from an EMBL/GenBank/DDBJ whole genome shotgun (WGS) entry which is preliminary data.</text>
</comment>
<gene>
    <name evidence="5" type="ORF">ACFSJS_14815</name>
</gene>
<feature type="compositionally biased region" description="Polar residues" evidence="3">
    <location>
        <begin position="29"/>
        <end position="38"/>
    </location>
</feature>
<dbReference type="PANTHER" id="PTHR30055">
    <property type="entry name" value="HTH-TYPE TRANSCRIPTIONAL REGULATOR RUTR"/>
    <property type="match status" value="1"/>
</dbReference>
<dbReference type="InterPro" id="IPR009057">
    <property type="entry name" value="Homeodomain-like_sf"/>
</dbReference>
<keyword evidence="1 2" id="KW-0238">DNA-binding</keyword>
<dbReference type="Pfam" id="PF17931">
    <property type="entry name" value="TetR_C_23"/>
    <property type="match status" value="1"/>
</dbReference>
<feature type="compositionally biased region" description="Low complexity" evidence="3">
    <location>
        <begin position="284"/>
        <end position="295"/>
    </location>
</feature>
<proteinExistence type="predicted"/>
<dbReference type="SUPFAM" id="SSF48498">
    <property type="entry name" value="Tetracyclin repressor-like, C-terminal domain"/>
    <property type="match status" value="1"/>
</dbReference>
<dbReference type="PRINTS" id="PR00455">
    <property type="entry name" value="HTHTETR"/>
</dbReference>
<dbReference type="SUPFAM" id="SSF46689">
    <property type="entry name" value="Homeodomain-like"/>
    <property type="match status" value="1"/>
</dbReference>
<dbReference type="InterPro" id="IPR050109">
    <property type="entry name" value="HTH-type_TetR-like_transc_reg"/>
</dbReference>